<sequence>MTKDKQAAESEVRTDKNPANIPASENPSRNSQLYNEMRNQDAVSPEDYPEKDRVAGNAAVSDADPE</sequence>
<feature type="compositionally biased region" description="Polar residues" evidence="1">
    <location>
        <begin position="23"/>
        <end position="34"/>
    </location>
</feature>
<organism evidence="2 3">
    <name type="scientific">Croceicoccus mobilis</name>
    <dbReference type="NCBI Taxonomy" id="1703339"/>
    <lineage>
        <taxon>Bacteria</taxon>
        <taxon>Pseudomonadati</taxon>
        <taxon>Pseudomonadota</taxon>
        <taxon>Alphaproteobacteria</taxon>
        <taxon>Sphingomonadales</taxon>
        <taxon>Erythrobacteraceae</taxon>
        <taxon>Croceicoccus</taxon>
    </lineage>
</organism>
<dbReference type="Proteomes" id="UP000612349">
    <property type="component" value="Unassembled WGS sequence"/>
</dbReference>
<dbReference type="EMBL" id="BMIP01000014">
    <property type="protein sequence ID" value="GGD83804.1"/>
    <property type="molecule type" value="Genomic_DNA"/>
</dbReference>
<dbReference type="OrthoDB" id="7433539at2"/>
<dbReference type="AlphaFoldDB" id="A0A916ZA71"/>
<dbReference type="RefSeq" id="WP_066769281.1">
    <property type="nucleotide sequence ID" value="NZ_BMIP01000014.1"/>
</dbReference>
<feature type="compositionally biased region" description="Basic and acidic residues" evidence="1">
    <location>
        <begin position="1"/>
        <end position="16"/>
    </location>
</feature>
<feature type="region of interest" description="Disordered" evidence="1">
    <location>
        <begin position="1"/>
        <end position="66"/>
    </location>
</feature>
<reference evidence="2" key="1">
    <citation type="journal article" date="2014" name="Int. J. Syst. Evol. Microbiol.">
        <title>Complete genome sequence of Corynebacterium casei LMG S-19264T (=DSM 44701T), isolated from a smear-ripened cheese.</title>
        <authorList>
            <consortium name="US DOE Joint Genome Institute (JGI-PGF)"/>
            <person name="Walter F."/>
            <person name="Albersmeier A."/>
            <person name="Kalinowski J."/>
            <person name="Ruckert C."/>
        </authorList>
    </citation>
    <scope>NUCLEOTIDE SEQUENCE</scope>
    <source>
        <strain evidence="2">CGMCC 1.15360</strain>
    </source>
</reference>
<proteinExistence type="predicted"/>
<evidence type="ECO:0000313" key="2">
    <source>
        <dbReference type="EMBL" id="GGD83804.1"/>
    </source>
</evidence>
<evidence type="ECO:0000256" key="1">
    <source>
        <dbReference type="SAM" id="MobiDB-lite"/>
    </source>
</evidence>
<comment type="caution">
    <text evidence="2">The sequence shown here is derived from an EMBL/GenBank/DDBJ whole genome shotgun (WGS) entry which is preliminary data.</text>
</comment>
<evidence type="ECO:0000313" key="3">
    <source>
        <dbReference type="Proteomes" id="UP000612349"/>
    </source>
</evidence>
<keyword evidence="3" id="KW-1185">Reference proteome</keyword>
<reference evidence="2" key="2">
    <citation type="submission" date="2020-09" db="EMBL/GenBank/DDBJ databases">
        <authorList>
            <person name="Sun Q."/>
            <person name="Zhou Y."/>
        </authorList>
    </citation>
    <scope>NUCLEOTIDE SEQUENCE</scope>
    <source>
        <strain evidence="2">CGMCC 1.15360</strain>
    </source>
</reference>
<accession>A0A916ZA71</accession>
<protein>
    <submittedName>
        <fullName evidence="2">Uncharacterized protein</fullName>
    </submittedName>
</protein>
<name>A0A916ZA71_9SPHN</name>
<gene>
    <name evidence="2" type="ORF">GCM10010990_37390</name>
</gene>